<protein>
    <submittedName>
        <fullName evidence="2">NAD(P)H-binding protein</fullName>
    </submittedName>
</protein>
<dbReference type="Pfam" id="PF13460">
    <property type="entry name" value="NAD_binding_10"/>
    <property type="match status" value="1"/>
</dbReference>
<proteinExistence type="predicted"/>
<keyword evidence="3" id="KW-1185">Reference proteome</keyword>
<dbReference type="InterPro" id="IPR036291">
    <property type="entry name" value="NAD(P)-bd_dom_sf"/>
</dbReference>
<organism evidence="2 3">
    <name type="scientific">Pseudonocardia petroleophila</name>
    <dbReference type="NCBI Taxonomy" id="37331"/>
    <lineage>
        <taxon>Bacteria</taxon>
        <taxon>Bacillati</taxon>
        <taxon>Actinomycetota</taxon>
        <taxon>Actinomycetes</taxon>
        <taxon>Pseudonocardiales</taxon>
        <taxon>Pseudonocardiaceae</taxon>
        <taxon>Pseudonocardia</taxon>
    </lineage>
</organism>
<evidence type="ECO:0000313" key="2">
    <source>
        <dbReference type="EMBL" id="QNG51075.1"/>
    </source>
</evidence>
<dbReference type="InterPro" id="IPR051604">
    <property type="entry name" value="Ergot_Alk_Oxidoreductase"/>
</dbReference>
<dbReference type="PANTHER" id="PTHR43162:SF1">
    <property type="entry name" value="PRESTALK A DIFFERENTIATION PROTEIN A"/>
    <property type="match status" value="1"/>
</dbReference>
<dbReference type="PANTHER" id="PTHR43162">
    <property type="match status" value="1"/>
</dbReference>
<dbReference type="EMBL" id="CP060131">
    <property type="protein sequence ID" value="QNG51075.1"/>
    <property type="molecule type" value="Genomic_DNA"/>
</dbReference>
<feature type="domain" description="NAD(P)-binding" evidence="1">
    <location>
        <begin position="6"/>
        <end position="183"/>
    </location>
</feature>
<evidence type="ECO:0000313" key="3">
    <source>
        <dbReference type="Proteomes" id="UP000515728"/>
    </source>
</evidence>
<evidence type="ECO:0000259" key="1">
    <source>
        <dbReference type="Pfam" id="PF13460"/>
    </source>
</evidence>
<name>A0A7G7ME64_9PSEU</name>
<dbReference type="Proteomes" id="UP000515728">
    <property type="component" value="Chromosome"/>
</dbReference>
<dbReference type="KEGG" id="ppel:H6H00_23300"/>
<dbReference type="RefSeq" id="WP_185717834.1">
    <property type="nucleotide sequence ID" value="NZ_BAAAWI010000001.1"/>
</dbReference>
<gene>
    <name evidence="2" type="ORF">H6H00_23300</name>
</gene>
<dbReference type="InterPro" id="IPR016040">
    <property type="entry name" value="NAD(P)-bd_dom"/>
</dbReference>
<reference evidence="2 3" key="1">
    <citation type="submission" date="2020-08" db="EMBL/GenBank/DDBJ databases">
        <authorList>
            <person name="Mo P."/>
        </authorList>
    </citation>
    <scope>NUCLEOTIDE SEQUENCE [LARGE SCALE GENOMIC DNA]</scope>
    <source>
        <strain evidence="2 3">CGMCC 4.1532</strain>
    </source>
</reference>
<dbReference type="SUPFAM" id="SSF51735">
    <property type="entry name" value="NAD(P)-binding Rossmann-fold domains"/>
    <property type="match status" value="1"/>
</dbReference>
<sequence>MITVMGATGRVGRQVVAALDGEEVRAVGRSAERLAAVGVVPCVGDAGDAAFLTEAFRGADAVFTMLPVDEHEPDHRGAQEAKAAAIATAVRAAGVPYVVALSSLGAELPTGTGFIEGLHAHERHLAGTGARVLALRPGWFLENAADALPVVEALGCVADSLDPDLALPMVATRDVAAAAARALCTRYRTGPVELLGPRDLTQTEVARVLGTALHRPDLPYVRLPDDEMVAALVGAGFSPDAAARHTGMTAALNSGRISAVRTAENTTPTGIEDLVGGWVA</sequence>
<dbReference type="Gene3D" id="3.90.25.10">
    <property type="entry name" value="UDP-galactose 4-epimerase, domain 1"/>
    <property type="match status" value="1"/>
</dbReference>
<accession>A0A7G7ME64</accession>
<dbReference type="AlphaFoldDB" id="A0A7G7ME64"/>
<dbReference type="Gene3D" id="3.40.50.720">
    <property type="entry name" value="NAD(P)-binding Rossmann-like Domain"/>
    <property type="match status" value="1"/>
</dbReference>